<feature type="compositionally biased region" description="Polar residues" evidence="1">
    <location>
        <begin position="486"/>
        <end position="496"/>
    </location>
</feature>
<protein>
    <recommendedName>
        <fullName evidence="6">Myb-like domain-containing protein</fullName>
    </recommendedName>
</protein>
<evidence type="ECO:0000259" key="3">
    <source>
        <dbReference type="PROSITE" id="PS51294"/>
    </source>
</evidence>
<feature type="compositionally biased region" description="Pro residues" evidence="1">
    <location>
        <begin position="728"/>
        <end position="741"/>
    </location>
</feature>
<evidence type="ECO:0000259" key="2">
    <source>
        <dbReference type="PROSITE" id="PS50090"/>
    </source>
</evidence>
<dbReference type="Proteomes" id="UP001149165">
    <property type="component" value="Unassembled WGS sequence"/>
</dbReference>
<dbReference type="Gene3D" id="1.10.10.60">
    <property type="entry name" value="Homeodomain-like"/>
    <property type="match status" value="1"/>
</dbReference>
<dbReference type="Pfam" id="PF00249">
    <property type="entry name" value="Myb_DNA-binding"/>
    <property type="match status" value="1"/>
</dbReference>
<dbReference type="AlphaFoldDB" id="A0A9W9KR35"/>
<organism evidence="4 5">
    <name type="scientific">Penicillium angulare</name>
    <dbReference type="NCBI Taxonomy" id="116970"/>
    <lineage>
        <taxon>Eukaryota</taxon>
        <taxon>Fungi</taxon>
        <taxon>Dikarya</taxon>
        <taxon>Ascomycota</taxon>
        <taxon>Pezizomycotina</taxon>
        <taxon>Eurotiomycetes</taxon>
        <taxon>Eurotiomycetidae</taxon>
        <taxon>Eurotiales</taxon>
        <taxon>Aspergillaceae</taxon>
        <taxon>Penicillium</taxon>
    </lineage>
</organism>
<feature type="compositionally biased region" description="Polar residues" evidence="1">
    <location>
        <begin position="753"/>
        <end position="767"/>
    </location>
</feature>
<dbReference type="PROSITE" id="PS51294">
    <property type="entry name" value="HTH_MYB"/>
    <property type="match status" value="1"/>
</dbReference>
<feature type="compositionally biased region" description="Basic and acidic residues" evidence="1">
    <location>
        <begin position="552"/>
        <end position="567"/>
    </location>
</feature>
<feature type="compositionally biased region" description="Polar residues" evidence="1">
    <location>
        <begin position="417"/>
        <end position="470"/>
    </location>
</feature>
<feature type="compositionally biased region" description="Polar residues" evidence="1">
    <location>
        <begin position="578"/>
        <end position="597"/>
    </location>
</feature>
<comment type="caution">
    <text evidence="4">The sequence shown here is derived from an EMBL/GenBank/DDBJ whole genome shotgun (WGS) entry which is preliminary data.</text>
</comment>
<evidence type="ECO:0008006" key="6">
    <source>
        <dbReference type="Google" id="ProtNLM"/>
    </source>
</evidence>
<dbReference type="EMBL" id="JAPQKH010000001">
    <property type="protein sequence ID" value="KAJ5116267.1"/>
    <property type="molecule type" value="Genomic_DNA"/>
</dbReference>
<feature type="domain" description="Myb-like" evidence="2">
    <location>
        <begin position="779"/>
        <end position="809"/>
    </location>
</feature>
<feature type="compositionally biased region" description="Pro residues" evidence="1">
    <location>
        <begin position="472"/>
        <end position="481"/>
    </location>
</feature>
<feature type="compositionally biased region" description="Basic and acidic residues" evidence="1">
    <location>
        <begin position="17"/>
        <end position="26"/>
    </location>
</feature>
<reference evidence="4" key="2">
    <citation type="journal article" date="2023" name="IMA Fungus">
        <title>Comparative genomic study of the Penicillium genus elucidates a diverse pangenome and 15 lateral gene transfer events.</title>
        <authorList>
            <person name="Petersen C."/>
            <person name="Sorensen T."/>
            <person name="Nielsen M.R."/>
            <person name="Sondergaard T.E."/>
            <person name="Sorensen J.L."/>
            <person name="Fitzpatrick D.A."/>
            <person name="Frisvad J.C."/>
            <person name="Nielsen K.L."/>
        </authorList>
    </citation>
    <scope>NUCLEOTIDE SEQUENCE</scope>
    <source>
        <strain evidence="4">IBT 30069</strain>
    </source>
</reference>
<dbReference type="SMART" id="SM00717">
    <property type="entry name" value="SANT"/>
    <property type="match status" value="1"/>
</dbReference>
<feature type="compositionally biased region" description="Polar residues" evidence="1">
    <location>
        <begin position="705"/>
        <end position="727"/>
    </location>
</feature>
<keyword evidence="5" id="KW-1185">Reference proteome</keyword>
<proteinExistence type="predicted"/>
<feature type="compositionally biased region" description="Basic and acidic residues" evidence="1">
    <location>
        <begin position="673"/>
        <end position="688"/>
    </location>
</feature>
<dbReference type="InterPro" id="IPR017930">
    <property type="entry name" value="Myb_dom"/>
</dbReference>
<accession>A0A9W9KR35</accession>
<dbReference type="OrthoDB" id="5398572at2759"/>
<evidence type="ECO:0000313" key="4">
    <source>
        <dbReference type="EMBL" id="KAJ5116267.1"/>
    </source>
</evidence>
<feature type="compositionally biased region" description="Polar residues" evidence="1">
    <location>
        <begin position="58"/>
        <end position="70"/>
    </location>
</feature>
<dbReference type="InterPro" id="IPR001005">
    <property type="entry name" value="SANT/Myb"/>
</dbReference>
<reference evidence="4" key="1">
    <citation type="submission" date="2022-11" db="EMBL/GenBank/DDBJ databases">
        <authorList>
            <person name="Petersen C."/>
        </authorList>
    </citation>
    <scope>NUCLEOTIDE SEQUENCE</scope>
    <source>
        <strain evidence="4">IBT 30069</strain>
    </source>
</reference>
<sequence length="848" mass="94617">MSRVSEPISSRRVTRSQSRELDHDPPSYDSSLGSKGSVEPVKRRANATRLSAVIEQSPLPSRQTSVSGFGSSVIPESPSNPEGNTNISGTTFLEQVDDARSDDESPNDPLLMVDELPDLQQAASKLMSILLSNHSDPVNVVNEARRMRTADPRSQESRRLKSQCRKLVDRIKQFSPNTFIDVHNIRRLVPSVPDQDGHGTWSPTPALHNANCARLAFELMLSTDGSQSARQVVEDLNEHFPVFFLDKFANNGSIGTSSTEKAAFELALEIRTQYFIIEFERLQNEKNFDPGSLIQSVFYDGSLHQGNELDSRWLRGFALESSFQDENKCLPERLHDTVLDRIAELRLDMFDEDDAPNLAGLKAVFPWKRFPLRIARFLLNRDREIRRDLKTQANFDDVQDLIVKIINGEEPIPAASSEFSDWSPSPINEHSIQGSLTRETQSARTQREQIQQTPASQPSVPGVATNPTLHSPSPPSPPRSPPQSSTVQHRSVNQATKPVAKDARRRKSAKGFLNMENINRLKQRMNGHGSPSSRQTAKAPEGAPTSYEENNIAERDFGNDTTLHHDMDDFDLSGLPEESNTPPGSARTNQVSHNGRWSDSPRPIHSGLQAPRARTQQTPPRTYFDRQNNASRVSPINESETQSAERRPPQPSGLNPKKRTRPDTDDEDDDFEQDTRVTDVKAKRDAKPKPRHVRPRQETEDESEAGQQLRDQLLASSQHQPATQTRTLPPPSNATVSPPPVQEQAPTSEPAASATQPTEPVQQSSWAARNAPGAGTSTTVRRKGGRWSKEEDDRLIKLIAAHGTRWKDILAQDKICPASDGGPVFTLRERSGVDLKDRSRVLRRHIEK</sequence>
<evidence type="ECO:0000313" key="5">
    <source>
        <dbReference type="Proteomes" id="UP001149165"/>
    </source>
</evidence>
<evidence type="ECO:0000256" key="1">
    <source>
        <dbReference type="SAM" id="MobiDB-lite"/>
    </source>
</evidence>
<dbReference type="CDD" id="cd11660">
    <property type="entry name" value="SANT_TRF"/>
    <property type="match status" value="1"/>
</dbReference>
<dbReference type="SUPFAM" id="SSF46689">
    <property type="entry name" value="Homeodomain-like"/>
    <property type="match status" value="1"/>
</dbReference>
<feature type="region of interest" description="Disordered" evidence="1">
    <location>
        <begin position="415"/>
        <end position="790"/>
    </location>
</feature>
<gene>
    <name evidence="4" type="ORF">N7456_000615</name>
</gene>
<feature type="compositionally biased region" description="Polar residues" evidence="1">
    <location>
        <begin position="77"/>
        <end position="86"/>
    </location>
</feature>
<feature type="region of interest" description="Disordered" evidence="1">
    <location>
        <begin position="1"/>
        <end position="86"/>
    </location>
</feature>
<dbReference type="InterPro" id="IPR009057">
    <property type="entry name" value="Homeodomain-like_sf"/>
</dbReference>
<feature type="domain" description="HTH myb-type" evidence="3">
    <location>
        <begin position="779"/>
        <end position="812"/>
    </location>
</feature>
<dbReference type="PROSITE" id="PS50090">
    <property type="entry name" value="MYB_LIKE"/>
    <property type="match status" value="1"/>
</dbReference>
<feature type="compositionally biased region" description="Polar residues" evidence="1">
    <location>
        <begin position="614"/>
        <end position="642"/>
    </location>
</feature>
<name>A0A9W9KR35_9EURO</name>